<keyword evidence="2" id="KW-1185">Reference proteome</keyword>
<protein>
    <recommendedName>
        <fullName evidence="3">Phenol hydroxylase</fullName>
    </recommendedName>
</protein>
<dbReference type="Pfam" id="PF06099">
    <property type="entry name" value="Phenol_hyd_sub"/>
    <property type="match status" value="1"/>
</dbReference>
<evidence type="ECO:0000313" key="2">
    <source>
        <dbReference type="Proteomes" id="UP000638570"/>
    </source>
</evidence>
<evidence type="ECO:0000313" key="1">
    <source>
        <dbReference type="EMBL" id="MBL1378825.1"/>
    </source>
</evidence>
<organism evidence="1 2">
    <name type="scientific">Zobellella iuensis</name>
    <dbReference type="NCBI Taxonomy" id="2803811"/>
    <lineage>
        <taxon>Bacteria</taxon>
        <taxon>Pseudomonadati</taxon>
        <taxon>Pseudomonadota</taxon>
        <taxon>Gammaproteobacteria</taxon>
        <taxon>Aeromonadales</taxon>
        <taxon>Aeromonadaceae</taxon>
        <taxon>Zobellella</taxon>
    </lineage>
</organism>
<dbReference type="Proteomes" id="UP000638570">
    <property type="component" value="Unassembled WGS sequence"/>
</dbReference>
<gene>
    <name evidence="1" type="ORF">JKV55_16035</name>
</gene>
<reference evidence="2" key="1">
    <citation type="submission" date="2021-01" db="EMBL/GenBank/DDBJ databases">
        <title>Genome public.</title>
        <authorList>
            <person name="Liu C."/>
            <person name="Sun Q."/>
        </authorList>
    </citation>
    <scope>NUCLEOTIDE SEQUENCE [LARGE SCALE GENOMIC DNA]</scope>
    <source>
        <strain evidence="2">CGMCC 1.18722</strain>
    </source>
</reference>
<comment type="caution">
    <text evidence="1">The sequence shown here is derived from an EMBL/GenBank/DDBJ whole genome shotgun (WGS) entry which is preliminary data.</text>
</comment>
<dbReference type="RefSeq" id="WP_202087812.1">
    <property type="nucleotide sequence ID" value="NZ_JAERTZ010000026.1"/>
</dbReference>
<sequence>MSATRTQPGQDVAAPASELTKYIRVRSRPDARFVEFDFAINDPGLFVELVLPRDAFETFCATNQVVAMTREQTEAIDAELDKWRYGEETLMSRNRDQAQ</sequence>
<name>A0ABS1QVC3_9GAMM</name>
<proteinExistence type="predicted"/>
<accession>A0ABS1QVC3</accession>
<evidence type="ECO:0008006" key="3">
    <source>
        <dbReference type="Google" id="ProtNLM"/>
    </source>
</evidence>
<dbReference type="EMBL" id="JAERTZ010000026">
    <property type="protein sequence ID" value="MBL1378825.1"/>
    <property type="molecule type" value="Genomic_DNA"/>
</dbReference>
<dbReference type="InterPro" id="IPR010353">
    <property type="entry name" value="DmpK"/>
</dbReference>